<keyword evidence="8" id="KW-1185">Reference proteome</keyword>
<dbReference type="EMBL" id="JABXWD010000552">
    <property type="protein sequence ID" value="MBV6343359.1"/>
    <property type="molecule type" value="Genomic_DNA"/>
</dbReference>
<evidence type="ECO:0000259" key="5">
    <source>
        <dbReference type="Pfam" id="PF04542"/>
    </source>
</evidence>
<keyword evidence="3" id="KW-0238">DNA-binding</keyword>
<sequence length="213" mass="24431">MIQGLNIQVNDRHGFPGRNTEAFAEMQETHVVEDETLLVHIAGGEEGAFAELVRRHSQRFYRIAYRFSTNREEAQDIVQEAFLKLWERPQLFKVTGKTRFTTWFYRVVINLCIDYSRRPGAVELTDDMMNVPDTGITPDVAMDARRMQVYLEHCIAQLPLRQRMALNLCFYEGVSNKDAAEIIGVSLKALQSLLMRAKGSLKEKMASYHGGTR</sequence>
<dbReference type="NCBIfam" id="TIGR02937">
    <property type="entry name" value="sigma70-ECF"/>
    <property type="match status" value="1"/>
</dbReference>
<keyword evidence="1" id="KW-0805">Transcription regulation</keyword>
<organism evidence="7 8">
    <name type="scientific">Candidatus Magnetobacterium casense</name>
    <dbReference type="NCBI Taxonomy" id="1455061"/>
    <lineage>
        <taxon>Bacteria</taxon>
        <taxon>Pseudomonadati</taxon>
        <taxon>Nitrospirota</taxon>
        <taxon>Thermodesulfovibrionia</taxon>
        <taxon>Thermodesulfovibrionales</taxon>
        <taxon>Candidatus Magnetobacteriaceae</taxon>
        <taxon>Candidatus Magnetobacterium</taxon>
    </lineage>
</organism>
<evidence type="ECO:0000256" key="4">
    <source>
        <dbReference type="ARBA" id="ARBA00023163"/>
    </source>
</evidence>
<feature type="domain" description="RNA polymerase sigma-70 region 2" evidence="5">
    <location>
        <begin position="52"/>
        <end position="118"/>
    </location>
</feature>
<dbReference type="PANTHER" id="PTHR43133">
    <property type="entry name" value="RNA POLYMERASE ECF-TYPE SIGMA FACTO"/>
    <property type="match status" value="1"/>
</dbReference>
<reference evidence="7 8" key="1">
    <citation type="journal article" date="2020" name="J Geophys Res Biogeosci">
        <title>Magnetotaxis as an Adaptation to Enable Bacterial Shuttling of Microbial Sulfur and Sulfur Cycling Across Aquatic Oxic#Anoxic Interfaces.</title>
        <authorList>
            <person name="Li J."/>
            <person name="Liu P."/>
            <person name="Wang J."/>
            <person name="Roberts A.P."/>
            <person name="Pan Y."/>
        </authorList>
    </citation>
    <scope>NUCLEOTIDE SEQUENCE [LARGE SCALE GENOMIC DNA]</scope>
    <source>
        <strain evidence="7 8">MYR-1_YQ</strain>
    </source>
</reference>
<dbReference type="Pfam" id="PF04542">
    <property type="entry name" value="Sigma70_r2"/>
    <property type="match status" value="1"/>
</dbReference>
<accession>A0ABS6S4R0</accession>
<name>A0ABS6S4R0_9BACT</name>
<feature type="domain" description="RNA polymerase sigma factor 70 region 4 type 2" evidence="6">
    <location>
        <begin position="150"/>
        <end position="199"/>
    </location>
</feature>
<dbReference type="PANTHER" id="PTHR43133:SF8">
    <property type="entry name" value="RNA POLYMERASE SIGMA FACTOR HI_1459-RELATED"/>
    <property type="match status" value="1"/>
</dbReference>
<dbReference type="Pfam" id="PF08281">
    <property type="entry name" value="Sigma70_r4_2"/>
    <property type="match status" value="1"/>
</dbReference>
<evidence type="ECO:0000256" key="1">
    <source>
        <dbReference type="ARBA" id="ARBA00023015"/>
    </source>
</evidence>
<proteinExistence type="predicted"/>
<dbReference type="RefSeq" id="WP_218253973.1">
    <property type="nucleotide sequence ID" value="NZ_JABXWD010000552.1"/>
</dbReference>
<keyword evidence="2" id="KW-0731">Sigma factor</keyword>
<gene>
    <name evidence="7" type="ORF">HWQ67_17415</name>
</gene>
<dbReference type="InterPro" id="IPR014284">
    <property type="entry name" value="RNA_pol_sigma-70_dom"/>
</dbReference>
<dbReference type="CDD" id="cd06171">
    <property type="entry name" value="Sigma70_r4"/>
    <property type="match status" value="1"/>
</dbReference>
<protein>
    <submittedName>
        <fullName evidence="7">Sigma-70 family RNA polymerase sigma factor</fullName>
    </submittedName>
</protein>
<evidence type="ECO:0000259" key="6">
    <source>
        <dbReference type="Pfam" id="PF08281"/>
    </source>
</evidence>
<keyword evidence="4" id="KW-0804">Transcription</keyword>
<evidence type="ECO:0000313" key="7">
    <source>
        <dbReference type="EMBL" id="MBV6343359.1"/>
    </source>
</evidence>
<dbReference type="InterPro" id="IPR007627">
    <property type="entry name" value="RNA_pol_sigma70_r2"/>
</dbReference>
<evidence type="ECO:0000256" key="2">
    <source>
        <dbReference type="ARBA" id="ARBA00023082"/>
    </source>
</evidence>
<evidence type="ECO:0000256" key="3">
    <source>
        <dbReference type="ARBA" id="ARBA00023125"/>
    </source>
</evidence>
<dbReference type="InterPro" id="IPR013249">
    <property type="entry name" value="RNA_pol_sigma70_r4_t2"/>
</dbReference>
<evidence type="ECO:0000313" key="8">
    <source>
        <dbReference type="Proteomes" id="UP001196980"/>
    </source>
</evidence>
<dbReference type="InterPro" id="IPR039425">
    <property type="entry name" value="RNA_pol_sigma-70-like"/>
</dbReference>
<dbReference type="Proteomes" id="UP001196980">
    <property type="component" value="Unassembled WGS sequence"/>
</dbReference>
<comment type="caution">
    <text evidence="7">The sequence shown here is derived from an EMBL/GenBank/DDBJ whole genome shotgun (WGS) entry which is preliminary data.</text>
</comment>